<comment type="caution">
    <text evidence="1">The sequence shown here is derived from an EMBL/GenBank/DDBJ whole genome shotgun (WGS) entry which is preliminary data.</text>
</comment>
<keyword evidence="2" id="KW-1185">Reference proteome</keyword>
<evidence type="ECO:0000313" key="1">
    <source>
        <dbReference type="EMBL" id="KAB1110439.1"/>
    </source>
</evidence>
<organism evidence="1 2">
    <name type="scientific">Micromonospora aurantiaca</name>
    <name type="common">nom. illeg.</name>
    <dbReference type="NCBI Taxonomy" id="47850"/>
    <lineage>
        <taxon>Bacteria</taxon>
        <taxon>Bacillati</taxon>
        <taxon>Actinomycetota</taxon>
        <taxon>Actinomycetes</taxon>
        <taxon>Micromonosporales</taxon>
        <taxon>Micromonosporaceae</taxon>
        <taxon>Micromonospora</taxon>
    </lineage>
</organism>
<dbReference type="EMBL" id="WAAR01000078">
    <property type="protein sequence ID" value="KAB1110439.1"/>
    <property type="molecule type" value="Genomic_DNA"/>
</dbReference>
<protein>
    <submittedName>
        <fullName evidence="1">Uncharacterized protein</fullName>
    </submittedName>
</protein>
<reference evidence="1 2" key="1">
    <citation type="submission" date="2019-09" db="EMBL/GenBank/DDBJ databases">
        <title>High taxonomic diversity of Micromonospora strains isolated from Medicago sativa nodules in different geographical locations.</title>
        <authorList>
            <person name="Martinez-Hidalgo P."/>
            <person name="Flores-Felix J.D."/>
            <person name="Velazquez E."/>
            <person name="Brau L."/>
            <person name="Trujillo M.E."/>
            <person name="Martinez-Molina E."/>
        </authorList>
    </citation>
    <scope>NUCLEOTIDE SEQUENCE [LARGE SCALE GENOMIC DNA]</scope>
    <source>
        <strain evidence="1 2">ALFB5</strain>
    </source>
</reference>
<gene>
    <name evidence="1" type="ORF">F6X54_17990</name>
</gene>
<evidence type="ECO:0000313" key="2">
    <source>
        <dbReference type="Proteomes" id="UP000471364"/>
    </source>
</evidence>
<sequence>MTGHLRHPRDLRQSVCGLPATDVQRWATDDPPRIDYTCEDCYTLLPEAARPDDANHPPGDATLIDTLRRIVAARQYAKIDGVLVDVWSATVTVLIWDKLREDKRQRLLTLPSHELIIRCIAIYRHITQHQTAKDQSRHHRGTEV</sequence>
<proteinExistence type="predicted"/>
<dbReference type="RefSeq" id="WP_151013643.1">
    <property type="nucleotide sequence ID" value="NZ_WAAR01000078.1"/>
</dbReference>
<dbReference type="Proteomes" id="UP000471364">
    <property type="component" value="Unassembled WGS sequence"/>
</dbReference>
<name>A0ABQ6UEJ4_9ACTN</name>
<accession>A0ABQ6UEJ4</accession>